<reference evidence="2" key="1">
    <citation type="submission" date="2023-04" db="EMBL/GenBank/DDBJ databases">
        <title>Genome Encyclopedia of Bacteria and Archaea VI: Functional Genomics of Type Strains.</title>
        <authorList>
            <person name="Whitman W."/>
        </authorList>
    </citation>
    <scope>NUCLEOTIDE SEQUENCE</scope>
    <source>
        <strain evidence="2">Enz.4-51</strain>
    </source>
</reference>
<sequence length="274" mass="28738">MKIQLSKALFSILALAGLASAQAQSVTVNPIPVVNDDWRVSASINGWGSASSATLTEGRRSVTSTNSISQNLSDATAGALFSAEAHKGDWGMMADLVYWSLKDGSSSRTAYTPNGDGTISVGDNAATTQTALTGAATYTAYKSASLYLDGLLGLRYISSTTVINSQAIVNIDGTTTADRNRSRSSDLHTTDAIVGFKGRYRIADTSWFIPFYADGGKGPGSNDTTWQLQAGVGDAFSWGDVTLTYRALGFVLPDNHGGTNYTSSGPQLAATINF</sequence>
<evidence type="ECO:0000256" key="1">
    <source>
        <dbReference type="SAM" id="SignalP"/>
    </source>
</evidence>
<organism evidence="2 3">
    <name type="scientific">Polynucleobacter sphagniphilus</name>
    <dbReference type="NCBI Taxonomy" id="1743169"/>
    <lineage>
        <taxon>Bacteria</taxon>
        <taxon>Pseudomonadati</taxon>
        <taxon>Pseudomonadota</taxon>
        <taxon>Betaproteobacteria</taxon>
        <taxon>Burkholderiales</taxon>
        <taxon>Burkholderiaceae</taxon>
        <taxon>Polynucleobacter</taxon>
    </lineage>
</organism>
<evidence type="ECO:0000313" key="2">
    <source>
        <dbReference type="EMBL" id="MDH6504272.1"/>
    </source>
</evidence>
<proteinExistence type="predicted"/>
<feature type="signal peptide" evidence="1">
    <location>
        <begin position="1"/>
        <end position="23"/>
    </location>
</feature>
<accession>A0AA43MAJ8</accession>
<feature type="chain" id="PRO_5041439852" evidence="1">
    <location>
        <begin position="24"/>
        <end position="274"/>
    </location>
</feature>
<keyword evidence="3" id="KW-1185">Reference proteome</keyword>
<dbReference type="AlphaFoldDB" id="A0AA43MAJ8"/>
<gene>
    <name evidence="2" type="ORF">M2127_001588</name>
</gene>
<protein>
    <submittedName>
        <fullName evidence="2">Uncharacterized protein</fullName>
    </submittedName>
</protein>
<dbReference type="Proteomes" id="UP001161160">
    <property type="component" value="Unassembled WGS sequence"/>
</dbReference>
<name>A0AA43MAJ8_9BURK</name>
<evidence type="ECO:0000313" key="3">
    <source>
        <dbReference type="Proteomes" id="UP001161160"/>
    </source>
</evidence>
<comment type="caution">
    <text evidence="2">The sequence shown here is derived from an EMBL/GenBank/DDBJ whole genome shotgun (WGS) entry which is preliminary data.</text>
</comment>
<keyword evidence="1" id="KW-0732">Signal</keyword>
<dbReference type="EMBL" id="JARXYA010000007">
    <property type="protein sequence ID" value="MDH6504272.1"/>
    <property type="molecule type" value="Genomic_DNA"/>
</dbReference>
<dbReference type="RefSeq" id="WP_076024194.1">
    <property type="nucleotide sequence ID" value="NZ_JAQFIK010000002.1"/>
</dbReference>